<feature type="domain" description="Dyp-type peroxidase C-terminal" evidence="9">
    <location>
        <begin position="228"/>
        <end position="414"/>
    </location>
</feature>
<dbReference type="GO" id="GO:0020037">
    <property type="term" value="F:heme binding"/>
    <property type="evidence" value="ECO:0007669"/>
    <property type="project" value="InterPro"/>
</dbReference>
<evidence type="ECO:0000313" key="11">
    <source>
        <dbReference type="EMBL" id="WDE07460.1"/>
    </source>
</evidence>
<keyword evidence="2 11" id="KW-0575">Peroxidase</keyword>
<dbReference type="EMBL" id="CP059733">
    <property type="protein sequence ID" value="WDE07460.1"/>
    <property type="molecule type" value="Genomic_DNA"/>
</dbReference>
<dbReference type="Proteomes" id="UP000032352">
    <property type="component" value="Chromosome"/>
</dbReference>
<evidence type="ECO:0000256" key="8">
    <source>
        <dbReference type="ARBA" id="ARBA00025737"/>
    </source>
</evidence>
<dbReference type="GO" id="GO:0005829">
    <property type="term" value="C:cytosol"/>
    <property type="evidence" value="ECO:0007669"/>
    <property type="project" value="TreeGrafter"/>
</dbReference>
<evidence type="ECO:0000313" key="12">
    <source>
        <dbReference type="Proteomes" id="UP000032352"/>
    </source>
</evidence>
<evidence type="ECO:0000256" key="3">
    <source>
        <dbReference type="ARBA" id="ARBA00022617"/>
    </source>
</evidence>
<sequence length="484" mass="54798">MSANLNQTNIEIDDPNFQALFADLQGNILKGHGRDDSRHIFFRFTGNSDENCRWVESFAGEVTSTLAQHQQILSYKRDRHHQLFVNFMLSCSGYLALDIPQKYWPQDKAFRSGMKDLQVCYDTLPRGDHSPKSNPLNDDVQQWESAFRNRVDGMILLAYGGDSARETRQILDDKVSELKKQLAGIAEITLVQAGYVMRNEKEQVIEHFGFVDGVSNPKFLFSDLNEEFKNGGYSRNDPSASLNTVLVKDPGGDNNSYGTYVTYRKLQQNIKGFWKKLDLLANTLSELGQQKVDAEYAGALCVGRFKDGTPISEQGNDGWSNLFNNFNYDDDVDGLRCPFHSHTRKTNPRGDTVRQFNSPPTIEQSRRIVRRGISFGDKNLNPDSEWTDAGLLFISLQASIVDQFIFMQHTWCNNEGFVRENTGIDPLVGQVLPGENIQPQSWPGKWGNGAGKVDFEFSGFVRTLGGEYLFMPSIHFLRHLSTLD</sequence>
<dbReference type="NCBIfam" id="TIGR01413">
    <property type="entry name" value="Dyp_perox_fam"/>
    <property type="match status" value="1"/>
</dbReference>
<dbReference type="PROSITE" id="PS51404">
    <property type="entry name" value="DYP_PEROXIDASE"/>
    <property type="match status" value="1"/>
</dbReference>
<feature type="domain" description="DyP dimeric alpha+beta barrel" evidence="10">
    <location>
        <begin position="23"/>
        <end position="182"/>
    </location>
</feature>
<gene>
    <name evidence="11" type="ORF">SG34_011530</name>
</gene>
<dbReference type="GO" id="GO:0004601">
    <property type="term" value="F:peroxidase activity"/>
    <property type="evidence" value="ECO:0007669"/>
    <property type="project" value="UniProtKB-KW"/>
</dbReference>
<proteinExistence type="inferred from homology"/>
<name>A0AAE9Z7H3_9GAMM</name>
<evidence type="ECO:0000259" key="10">
    <source>
        <dbReference type="Pfam" id="PF21105"/>
    </source>
</evidence>
<evidence type="ECO:0000256" key="6">
    <source>
        <dbReference type="ARBA" id="ARBA00023002"/>
    </source>
</evidence>
<keyword evidence="4" id="KW-0479">Metal-binding</keyword>
<organism evidence="11 12">
    <name type="scientific">Thalassomonas viridans</name>
    <dbReference type="NCBI Taxonomy" id="137584"/>
    <lineage>
        <taxon>Bacteria</taxon>
        <taxon>Pseudomonadati</taxon>
        <taxon>Pseudomonadota</taxon>
        <taxon>Gammaproteobacteria</taxon>
        <taxon>Alteromonadales</taxon>
        <taxon>Colwelliaceae</taxon>
        <taxon>Thalassomonas</taxon>
    </lineage>
</organism>
<protein>
    <submittedName>
        <fullName evidence="11">Dyp-type peroxidase</fullName>
    </submittedName>
</protein>
<evidence type="ECO:0000256" key="1">
    <source>
        <dbReference type="ARBA" id="ARBA00001970"/>
    </source>
</evidence>
<dbReference type="InterPro" id="IPR006314">
    <property type="entry name" value="Dyp_peroxidase"/>
</dbReference>
<reference evidence="11 12" key="1">
    <citation type="journal article" date="2015" name="Genome Announc.">
        <title>Draft Genome Sequences of Marine Isolates of Thalassomonas viridans and Thalassomonas actiniarum.</title>
        <authorList>
            <person name="Olonade I."/>
            <person name="van Zyl L.J."/>
            <person name="Trindade M."/>
        </authorList>
    </citation>
    <scope>NUCLEOTIDE SEQUENCE [LARGE SCALE GENOMIC DNA]</scope>
    <source>
        <strain evidence="11 12">XOM25</strain>
    </source>
</reference>
<keyword evidence="6" id="KW-0560">Oxidoreductase</keyword>
<dbReference type="KEGG" id="tvd:SG34_011530"/>
<comment type="similarity">
    <text evidence="8">Belongs to the DyP-type peroxidase family.</text>
</comment>
<dbReference type="SUPFAM" id="SSF54909">
    <property type="entry name" value="Dimeric alpha+beta barrel"/>
    <property type="match status" value="1"/>
</dbReference>
<comment type="cofactor">
    <cofactor evidence="1">
        <name>heme b</name>
        <dbReference type="ChEBI" id="CHEBI:60344"/>
    </cofactor>
</comment>
<dbReference type="RefSeq" id="WP_044837853.1">
    <property type="nucleotide sequence ID" value="NZ_CP059733.1"/>
</dbReference>
<keyword evidence="12" id="KW-1185">Reference proteome</keyword>
<keyword evidence="3" id="KW-0349">Heme</keyword>
<dbReference type="InterPro" id="IPR011008">
    <property type="entry name" value="Dimeric_a/b-barrel"/>
</dbReference>
<keyword evidence="5" id="KW-0732">Signal</keyword>
<dbReference type="PANTHER" id="PTHR30521:SF4">
    <property type="entry name" value="DEFERROCHELATASE"/>
    <property type="match status" value="1"/>
</dbReference>
<dbReference type="Pfam" id="PF20628">
    <property type="entry name" value="Dyp_perox_C"/>
    <property type="match status" value="1"/>
</dbReference>
<dbReference type="AlphaFoldDB" id="A0AAE9Z7H3"/>
<dbReference type="InterPro" id="IPR049509">
    <property type="entry name" value="DyP_N"/>
</dbReference>
<reference evidence="11 12" key="2">
    <citation type="journal article" date="2022" name="Mar. Drugs">
        <title>Bioassay-Guided Fractionation Leads to the Detection of Cholic Acid Generated by the Rare Thalassomonas sp.</title>
        <authorList>
            <person name="Pheiffer F."/>
            <person name="Schneider Y.K."/>
            <person name="Hansen E.H."/>
            <person name="Andersen J.H."/>
            <person name="Isaksson J."/>
            <person name="Busche T."/>
            <person name="R C."/>
            <person name="Kalinowski J."/>
            <person name="Zyl L.V."/>
            <person name="Trindade M."/>
        </authorList>
    </citation>
    <scope>NUCLEOTIDE SEQUENCE [LARGE SCALE GENOMIC DNA]</scope>
    <source>
        <strain evidence="11 12">XOM25</strain>
    </source>
</reference>
<accession>A0AAE9Z7H3</accession>
<keyword evidence="7" id="KW-0408">Iron</keyword>
<evidence type="ECO:0000259" key="9">
    <source>
        <dbReference type="Pfam" id="PF20628"/>
    </source>
</evidence>
<evidence type="ECO:0000256" key="5">
    <source>
        <dbReference type="ARBA" id="ARBA00022729"/>
    </source>
</evidence>
<evidence type="ECO:0000256" key="2">
    <source>
        <dbReference type="ARBA" id="ARBA00022559"/>
    </source>
</evidence>
<dbReference type="InterPro" id="IPR048328">
    <property type="entry name" value="Dyp_perox_C"/>
</dbReference>
<dbReference type="GO" id="GO:0046872">
    <property type="term" value="F:metal ion binding"/>
    <property type="evidence" value="ECO:0007669"/>
    <property type="project" value="UniProtKB-KW"/>
</dbReference>
<evidence type="ECO:0000256" key="4">
    <source>
        <dbReference type="ARBA" id="ARBA00022723"/>
    </source>
</evidence>
<dbReference type="PANTHER" id="PTHR30521">
    <property type="entry name" value="DEFERROCHELATASE/PEROXIDASE"/>
    <property type="match status" value="1"/>
</dbReference>
<evidence type="ECO:0000256" key="7">
    <source>
        <dbReference type="ARBA" id="ARBA00023004"/>
    </source>
</evidence>
<dbReference type="Pfam" id="PF21105">
    <property type="entry name" value="DyP_N"/>
    <property type="match status" value="1"/>
</dbReference>